<feature type="domain" description="FAD dependent oxidoreductase" evidence="9">
    <location>
        <begin position="58"/>
        <end position="366"/>
    </location>
</feature>
<name>A0ABV6EQF8_9BRAD</name>
<evidence type="ECO:0000313" key="10">
    <source>
        <dbReference type="EMBL" id="MFC0240156.1"/>
    </source>
</evidence>
<evidence type="ECO:0000256" key="5">
    <source>
        <dbReference type="ARBA" id="ARBA00023002"/>
    </source>
</evidence>
<sequence>MHQRLEGRGGAESAAFPSVYASAAATAPADVMPAPVAAEVSAASLRSEKPDLRKDAPVSVVGAGIAGAWQALLLARAGRKVTLYERGDQAMTQATSHWAGGMLAPYCEAEGAEPMVGEIGLRSLEMWRKEFPETTFNGSLVVAHPRDRADFERFAKMTTGHRRLDADGVAELEPALAGRFREGLYFPDEGHVEPRLVLAQLHKRLIEAGGEIRFESEITPEDLDGLVIDCRGMAARDKAPELRGVKGEMVVIKTAEVTLSRPVRLMHPRWPLYVIPRENNHFMLGATTVESEDELVMVRSALELLSAAYAVHPAFGEAHIVEMGAGLRPAFPDNLPRIAIGNRRVATNGLYRHGFLMAPSLAEKVVAYVERGEIDNQVMRCL</sequence>
<protein>
    <recommendedName>
        <fullName evidence="7">D-amino-acid oxidase</fullName>
        <ecNumber evidence="6">1.4.3.3</ecNumber>
    </recommendedName>
</protein>
<evidence type="ECO:0000256" key="7">
    <source>
        <dbReference type="ARBA" id="ARBA00039751"/>
    </source>
</evidence>
<dbReference type="SUPFAM" id="SSF51905">
    <property type="entry name" value="FAD/NAD(P)-binding domain"/>
    <property type="match status" value="1"/>
</dbReference>
<keyword evidence="5" id="KW-0560">Oxidoreductase</keyword>
<evidence type="ECO:0000256" key="2">
    <source>
        <dbReference type="ARBA" id="ARBA00006730"/>
    </source>
</evidence>
<evidence type="ECO:0000256" key="3">
    <source>
        <dbReference type="ARBA" id="ARBA00022630"/>
    </source>
</evidence>
<dbReference type="EC" id="1.4.3.3" evidence="6"/>
<dbReference type="Pfam" id="PF01266">
    <property type="entry name" value="DAO"/>
    <property type="match status" value="1"/>
</dbReference>
<comment type="similarity">
    <text evidence="2">Belongs to the DAMOX/DASOX family.</text>
</comment>
<dbReference type="PANTHER" id="PTHR11530">
    <property type="entry name" value="D-AMINO ACID OXIDASE"/>
    <property type="match status" value="1"/>
</dbReference>
<dbReference type="SUPFAM" id="SSF54373">
    <property type="entry name" value="FAD-linked reductases, C-terminal domain"/>
    <property type="match status" value="1"/>
</dbReference>
<dbReference type="RefSeq" id="WP_378385638.1">
    <property type="nucleotide sequence ID" value="NZ_JBHLWM010000001.1"/>
</dbReference>
<dbReference type="PANTHER" id="PTHR11530:SF11">
    <property type="entry name" value="D-ASPARTATE OXIDASE"/>
    <property type="match status" value="1"/>
</dbReference>
<evidence type="ECO:0000256" key="8">
    <source>
        <dbReference type="ARBA" id="ARBA00049547"/>
    </source>
</evidence>
<proteinExistence type="inferred from homology"/>
<evidence type="ECO:0000259" key="9">
    <source>
        <dbReference type="Pfam" id="PF01266"/>
    </source>
</evidence>
<keyword evidence="3" id="KW-0285">Flavoprotein</keyword>
<dbReference type="InterPro" id="IPR036188">
    <property type="entry name" value="FAD/NAD-bd_sf"/>
</dbReference>
<dbReference type="InterPro" id="IPR023209">
    <property type="entry name" value="DAO"/>
</dbReference>
<dbReference type="EMBL" id="JBHLWM010000001">
    <property type="protein sequence ID" value="MFC0240156.1"/>
    <property type="molecule type" value="Genomic_DNA"/>
</dbReference>
<organism evidence="10 11">
    <name type="scientific">Rhodopseudomonas telluris</name>
    <dbReference type="NCBI Taxonomy" id="644215"/>
    <lineage>
        <taxon>Bacteria</taxon>
        <taxon>Pseudomonadati</taxon>
        <taxon>Pseudomonadota</taxon>
        <taxon>Alphaproteobacteria</taxon>
        <taxon>Hyphomicrobiales</taxon>
        <taxon>Nitrobacteraceae</taxon>
        <taxon>Rhodopseudomonas</taxon>
    </lineage>
</organism>
<keyword evidence="4" id="KW-0274">FAD</keyword>
<evidence type="ECO:0000313" key="11">
    <source>
        <dbReference type="Proteomes" id="UP001589775"/>
    </source>
</evidence>
<dbReference type="Gene3D" id="3.50.50.60">
    <property type="entry name" value="FAD/NAD(P)-binding domain"/>
    <property type="match status" value="1"/>
</dbReference>
<dbReference type="Gene3D" id="3.30.9.10">
    <property type="entry name" value="D-Amino Acid Oxidase, subunit A, domain 2"/>
    <property type="match status" value="1"/>
</dbReference>
<evidence type="ECO:0000256" key="1">
    <source>
        <dbReference type="ARBA" id="ARBA00001974"/>
    </source>
</evidence>
<comment type="cofactor">
    <cofactor evidence="1">
        <name>FAD</name>
        <dbReference type="ChEBI" id="CHEBI:57692"/>
    </cofactor>
</comment>
<comment type="catalytic activity">
    <reaction evidence="8">
        <text>a D-alpha-amino acid + O2 + H2O = a 2-oxocarboxylate + H2O2 + NH4(+)</text>
        <dbReference type="Rhea" id="RHEA:21816"/>
        <dbReference type="ChEBI" id="CHEBI:15377"/>
        <dbReference type="ChEBI" id="CHEBI:15379"/>
        <dbReference type="ChEBI" id="CHEBI:16240"/>
        <dbReference type="ChEBI" id="CHEBI:28938"/>
        <dbReference type="ChEBI" id="CHEBI:35179"/>
        <dbReference type="ChEBI" id="CHEBI:59871"/>
        <dbReference type="EC" id="1.4.3.3"/>
    </reaction>
    <physiologicalReaction direction="left-to-right" evidence="8">
        <dbReference type="Rhea" id="RHEA:21817"/>
    </physiologicalReaction>
</comment>
<reference evidence="10 11" key="1">
    <citation type="submission" date="2024-09" db="EMBL/GenBank/DDBJ databases">
        <authorList>
            <person name="Sun Q."/>
            <person name="Mori K."/>
        </authorList>
    </citation>
    <scope>NUCLEOTIDE SEQUENCE [LARGE SCALE GENOMIC DNA]</scope>
    <source>
        <strain evidence="10 11">KCTC 23279</strain>
    </source>
</reference>
<gene>
    <name evidence="10" type="ORF">ACFFJ6_06740</name>
</gene>
<keyword evidence="11" id="KW-1185">Reference proteome</keyword>
<dbReference type="Proteomes" id="UP001589775">
    <property type="component" value="Unassembled WGS sequence"/>
</dbReference>
<accession>A0ABV6EQF8</accession>
<evidence type="ECO:0000256" key="6">
    <source>
        <dbReference type="ARBA" id="ARBA00039101"/>
    </source>
</evidence>
<comment type="caution">
    <text evidence="10">The sequence shown here is derived from an EMBL/GenBank/DDBJ whole genome shotgun (WGS) entry which is preliminary data.</text>
</comment>
<evidence type="ECO:0000256" key="4">
    <source>
        <dbReference type="ARBA" id="ARBA00022827"/>
    </source>
</evidence>
<dbReference type="InterPro" id="IPR006076">
    <property type="entry name" value="FAD-dep_OxRdtase"/>
</dbReference>